<dbReference type="EMBL" id="VJZL01000036">
    <property type="protein sequence ID" value="TRX06193.1"/>
    <property type="molecule type" value="Genomic_DNA"/>
</dbReference>
<dbReference type="EMBL" id="VJZN01000037">
    <property type="protein sequence ID" value="TRX02873.1"/>
    <property type="molecule type" value="Genomic_DNA"/>
</dbReference>
<reference evidence="3 4" key="1">
    <citation type="submission" date="2019-07" db="EMBL/GenBank/DDBJ databases">
        <title>Novel species of Flavobacterium.</title>
        <authorList>
            <person name="Liu Q."/>
            <person name="Xin Y.-H."/>
        </authorList>
    </citation>
    <scope>NUCLEOTIDE SEQUENCE [LARGE SCALE GENOMIC DNA]</scope>
    <source>
        <strain evidence="1 3">GSP39</strain>
        <strain evidence="2 4">GSR22</strain>
    </source>
</reference>
<dbReference type="Proteomes" id="UP000318528">
    <property type="component" value="Unassembled WGS sequence"/>
</dbReference>
<evidence type="ECO:0000313" key="1">
    <source>
        <dbReference type="EMBL" id="TRX02873.1"/>
    </source>
</evidence>
<protein>
    <submittedName>
        <fullName evidence="2">Uncharacterized protein</fullName>
    </submittedName>
</protein>
<dbReference type="Proteomes" id="UP000318669">
    <property type="component" value="Unassembled WGS sequence"/>
</dbReference>
<dbReference type="AlphaFoldDB" id="A0A553BD61"/>
<name>A0A553BD61_9FLAO</name>
<comment type="caution">
    <text evidence="2">The sequence shown here is derived from an EMBL/GenBank/DDBJ whole genome shotgun (WGS) entry which is preliminary data.</text>
</comment>
<evidence type="ECO:0000313" key="3">
    <source>
        <dbReference type="Proteomes" id="UP000318528"/>
    </source>
</evidence>
<evidence type="ECO:0000313" key="2">
    <source>
        <dbReference type="EMBL" id="TRX06193.1"/>
    </source>
</evidence>
<keyword evidence="3" id="KW-1185">Reference proteome</keyword>
<proteinExistence type="predicted"/>
<accession>A0A553BD61</accession>
<evidence type="ECO:0000313" key="4">
    <source>
        <dbReference type="Proteomes" id="UP000318669"/>
    </source>
</evidence>
<organism evidence="2 4">
    <name type="scientific">Flavobacterium gawalongense</name>
    <dbReference type="NCBI Taxonomy" id="2594432"/>
    <lineage>
        <taxon>Bacteria</taxon>
        <taxon>Pseudomonadati</taxon>
        <taxon>Bacteroidota</taxon>
        <taxon>Flavobacteriia</taxon>
        <taxon>Flavobacteriales</taxon>
        <taxon>Flavobacteriaceae</taxon>
        <taxon>Flavobacterium</taxon>
    </lineage>
</organism>
<dbReference type="RefSeq" id="WP_143388697.1">
    <property type="nucleotide sequence ID" value="NZ_VJZL01000036.1"/>
</dbReference>
<gene>
    <name evidence="2" type="ORF">FNW11_14940</name>
    <name evidence="1" type="ORF">FNW12_15825</name>
</gene>
<sequence length="65" mass="7663">MNITINKNFCLYQRKNGTRFLAVKSIHHKINFRSNMEAGSLFILPYYWKLSEMCFIESGDIETQA</sequence>